<dbReference type="GO" id="GO:0016887">
    <property type="term" value="F:ATP hydrolysis activity"/>
    <property type="evidence" value="ECO:0007669"/>
    <property type="project" value="RHEA"/>
</dbReference>
<dbReference type="SUPFAM" id="SSF52540">
    <property type="entry name" value="P-loop containing nucleoside triphosphate hydrolases"/>
    <property type="match status" value="1"/>
</dbReference>
<dbReference type="Gene3D" id="1.10.486.10">
    <property type="entry name" value="PCRA, domain 4"/>
    <property type="match status" value="1"/>
</dbReference>
<dbReference type="Pfam" id="PF00580">
    <property type="entry name" value="UvrD-helicase"/>
    <property type="match status" value="1"/>
</dbReference>
<dbReference type="PROSITE" id="PS51198">
    <property type="entry name" value="UVRD_HELICASE_ATP_BIND"/>
    <property type="match status" value="1"/>
</dbReference>
<dbReference type="GO" id="GO:0003677">
    <property type="term" value="F:DNA binding"/>
    <property type="evidence" value="ECO:0007669"/>
    <property type="project" value="UniProtKB-KW"/>
</dbReference>
<dbReference type="PROSITE" id="PS51217">
    <property type="entry name" value="UVRD_HELICASE_CTER"/>
    <property type="match status" value="1"/>
</dbReference>
<dbReference type="Gene3D" id="1.10.10.160">
    <property type="match status" value="1"/>
</dbReference>
<protein>
    <recommendedName>
        <fullName evidence="9">DNA 3'-5' helicase</fullName>
        <ecNumber evidence="9">5.6.2.4</ecNumber>
    </recommendedName>
    <alternativeName>
        <fullName evidence="10">DNA 3'-5' helicase II</fullName>
    </alternativeName>
</protein>
<dbReference type="InterPro" id="IPR013986">
    <property type="entry name" value="DExx_box_DNA_helicase_dom_sf"/>
</dbReference>
<dbReference type="EMBL" id="PDEQ01000011">
    <property type="protein sequence ID" value="PEN11164.1"/>
    <property type="molecule type" value="Genomic_DNA"/>
</dbReference>
<feature type="binding site" evidence="12">
    <location>
        <begin position="32"/>
        <end position="39"/>
    </location>
    <ligand>
        <name>ATP</name>
        <dbReference type="ChEBI" id="CHEBI:30616"/>
    </ligand>
</feature>
<organism evidence="16 17">
    <name type="scientific">Longibacter salinarum</name>
    <dbReference type="NCBI Taxonomy" id="1850348"/>
    <lineage>
        <taxon>Bacteria</taxon>
        <taxon>Pseudomonadati</taxon>
        <taxon>Rhodothermota</taxon>
        <taxon>Rhodothermia</taxon>
        <taxon>Rhodothermales</taxon>
        <taxon>Salisaetaceae</taxon>
        <taxon>Longibacter</taxon>
    </lineage>
</organism>
<evidence type="ECO:0000256" key="3">
    <source>
        <dbReference type="ARBA" id="ARBA00022801"/>
    </source>
</evidence>
<comment type="catalytic activity">
    <reaction evidence="11">
        <text>ATP + H2O = ADP + phosphate + H(+)</text>
        <dbReference type="Rhea" id="RHEA:13065"/>
        <dbReference type="ChEBI" id="CHEBI:15377"/>
        <dbReference type="ChEBI" id="CHEBI:15378"/>
        <dbReference type="ChEBI" id="CHEBI:30616"/>
        <dbReference type="ChEBI" id="CHEBI:43474"/>
        <dbReference type="ChEBI" id="CHEBI:456216"/>
        <dbReference type="EC" id="5.6.2.4"/>
    </reaction>
</comment>
<evidence type="ECO:0000256" key="11">
    <source>
        <dbReference type="ARBA" id="ARBA00048988"/>
    </source>
</evidence>
<evidence type="ECO:0000256" key="7">
    <source>
        <dbReference type="ARBA" id="ARBA00023235"/>
    </source>
</evidence>
<comment type="catalytic activity">
    <reaction evidence="8">
        <text>Couples ATP hydrolysis with the unwinding of duplex DNA by translocating in the 3'-5' direction.</text>
        <dbReference type="EC" id="5.6.2.4"/>
    </reaction>
</comment>
<evidence type="ECO:0000256" key="9">
    <source>
        <dbReference type="ARBA" id="ARBA00034808"/>
    </source>
</evidence>
<evidence type="ECO:0000256" key="4">
    <source>
        <dbReference type="ARBA" id="ARBA00022806"/>
    </source>
</evidence>
<dbReference type="InterPro" id="IPR014017">
    <property type="entry name" value="DNA_helicase_UvrD-like_C"/>
</dbReference>
<keyword evidence="3 12" id="KW-0378">Hydrolase</keyword>
<dbReference type="GO" id="GO:0043138">
    <property type="term" value="F:3'-5' DNA helicase activity"/>
    <property type="evidence" value="ECO:0007669"/>
    <property type="project" value="UniProtKB-EC"/>
</dbReference>
<proteinExistence type="inferred from homology"/>
<dbReference type="GO" id="GO:0005524">
    <property type="term" value="F:ATP binding"/>
    <property type="evidence" value="ECO:0007669"/>
    <property type="project" value="UniProtKB-UniRule"/>
</dbReference>
<evidence type="ECO:0000256" key="2">
    <source>
        <dbReference type="ARBA" id="ARBA00022741"/>
    </source>
</evidence>
<comment type="caution">
    <text evidence="16">The sequence shown here is derived from an EMBL/GenBank/DDBJ whole genome shotgun (WGS) entry which is preliminary data.</text>
</comment>
<keyword evidence="7" id="KW-0413">Isomerase</keyword>
<evidence type="ECO:0000256" key="8">
    <source>
        <dbReference type="ARBA" id="ARBA00034617"/>
    </source>
</evidence>
<dbReference type="Proteomes" id="UP000220102">
    <property type="component" value="Unassembled WGS sequence"/>
</dbReference>
<feature type="domain" description="UvrD-like helicase ATP-binding" evidence="14">
    <location>
        <begin position="11"/>
        <end position="284"/>
    </location>
</feature>
<dbReference type="EC" id="5.6.2.4" evidence="9"/>
<dbReference type="InterPro" id="IPR027417">
    <property type="entry name" value="P-loop_NTPase"/>
</dbReference>
<dbReference type="Pfam" id="PF21196">
    <property type="entry name" value="PcrA_UvrD_tudor"/>
    <property type="match status" value="1"/>
</dbReference>
<dbReference type="OrthoDB" id="9810135at2"/>
<dbReference type="RefSeq" id="WP_098078629.1">
    <property type="nucleotide sequence ID" value="NZ_PDEQ01000011.1"/>
</dbReference>
<evidence type="ECO:0000256" key="1">
    <source>
        <dbReference type="ARBA" id="ARBA00009922"/>
    </source>
</evidence>
<dbReference type="InterPro" id="IPR000212">
    <property type="entry name" value="DNA_helicase_UvrD/REP"/>
</dbReference>
<evidence type="ECO:0000256" key="13">
    <source>
        <dbReference type="SAM" id="MobiDB-lite"/>
    </source>
</evidence>
<evidence type="ECO:0000259" key="14">
    <source>
        <dbReference type="PROSITE" id="PS51198"/>
    </source>
</evidence>
<evidence type="ECO:0000256" key="10">
    <source>
        <dbReference type="ARBA" id="ARBA00034923"/>
    </source>
</evidence>
<dbReference type="GO" id="GO:0000725">
    <property type="term" value="P:recombinational repair"/>
    <property type="evidence" value="ECO:0007669"/>
    <property type="project" value="TreeGrafter"/>
</dbReference>
<evidence type="ECO:0000313" key="17">
    <source>
        <dbReference type="Proteomes" id="UP000220102"/>
    </source>
</evidence>
<feature type="region of interest" description="Disordered" evidence="13">
    <location>
        <begin position="285"/>
        <end position="318"/>
    </location>
</feature>
<dbReference type="Pfam" id="PF13361">
    <property type="entry name" value="UvrD_C"/>
    <property type="match status" value="1"/>
</dbReference>
<evidence type="ECO:0000256" key="6">
    <source>
        <dbReference type="ARBA" id="ARBA00023125"/>
    </source>
</evidence>
<dbReference type="InterPro" id="IPR014016">
    <property type="entry name" value="UvrD-like_ATP-bd"/>
</dbReference>
<gene>
    <name evidence="16" type="ORF">CRI94_16370</name>
</gene>
<keyword evidence="6" id="KW-0238">DNA-binding</keyword>
<keyword evidence="5 12" id="KW-0067">ATP-binding</keyword>
<feature type="domain" description="UvrD-like helicase C-terminal" evidence="15">
    <location>
        <begin position="274"/>
        <end position="544"/>
    </location>
</feature>
<comment type="similarity">
    <text evidence="1">Belongs to the helicase family. UvrD subfamily.</text>
</comment>
<reference evidence="16 17" key="1">
    <citation type="submission" date="2017-10" db="EMBL/GenBank/DDBJ databases">
        <title>Draft genome of Longibacter Salinarum.</title>
        <authorList>
            <person name="Goh K.M."/>
            <person name="Shamsir M.S."/>
            <person name="Lim S.W."/>
        </authorList>
    </citation>
    <scope>NUCLEOTIDE SEQUENCE [LARGE SCALE GENOMIC DNA]</scope>
    <source>
        <strain evidence="16 17">KCTC 52045</strain>
    </source>
</reference>
<dbReference type="Gene3D" id="3.40.50.300">
    <property type="entry name" value="P-loop containing nucleotide triphosphate hydrolases"/>
    <property type="match status" value="2"/>
</dbReference>
<keyword evidence="17" id="KW-1185">Reference proteome</keyword>
<keyword evidence="4 12" id="KW-0347">Helicase</keyword>
<name>A0A2A8CTV8_9BACT</name>
<evidence type="ECO:0000256" key="12">
    <source>
        <dbReference type="PROSITE-ProRule" id="PRU00560"/>
    </source>
</evidence>
<evidence type="ECO:0000256" key="5">
    <source>
        <dbReference type="ARBA" id="ARBA00022840"/>
    </source>
</evidence>
<dbReference type="AlphaFoldDB" id="A0A2A8CTV8"/>
<dbReference type="PANTHER" id="PTHR11070">
    <property type="entry name" value="UVRD / RECB / PCRA DNA HELICASE FAMILY MEMBER"/>
    <property type="match status" value="1"/>
</dbReference>
<evidence type="ECO:0000259" key="15">
    <source>
        <dbReference type="PROSITE" id="PS51217"/>
    </source>
</evidence>
<keyword evidence="2 12" id="KW-0547">Nucleotide-binding</keyword>
<sequence>MTDRLPLMDPSDWTDGQRAVVSSDARAVTIYGSLRSGKTTALMARAIRCARDIDPEETVYVFANTGTGAETRRSMIASHDAAADIVVSTVTAIAAHILRRLGDDDWTLTHPEADQARVGRILEAMGYNDLSESPYDVWRELIVQAANGRDRTVPPSFPLTDEALAEVRTRYDATLDRTRTLDRARLVQRAVEHLERAGESPVRVSHILIDDAENLSPIEVLLLQALGPESVTAAVNPEACVMASLGADSTAVIDWFDSIDDHDRVWLAAAKHTTPILDAARRLIEEESSSSDRATSRGSDTLPEGRVEKFSAPSASAEQDRILGAMQERVEARDGGAVNVAVVAPNQSLRDEIADRCRDSDLAVEVLGRPWHGQETILDVLSYLFVLANPHDDPHLFRVINRPSRGIGRKTQARLREYAAGRDLSAWEAIDRARSEGALSSRARRVLGAFREMVEPLVQHARDASPADVARAVLSDTELLTPVTRGRTREQIEREERVEWFLQDLPASGDIDALRPFLDSIALGFSPTDRTAKIQIATLREVRDVTARLVFVFGLEEGRLPATHAVRRHAFIEQEKRRLAVAISRAESNTVLSWAKSRGTGRRQEPTTRSRFWDLLDPVPTCDGSWESGNDYRASLRTKQASSRASTRPTDEDAAAIEAGRRVEHPKLGAGTVQDVKMDGEKHVATVTFDDRGTKTLNLRYAPLTLLDA</sequence>
<dbReference type="PANTHER" id="PTHR11070:SF2">
    <property type="entry name" value="ATP-DEPENDENT DNA HELICASE SRS2"/>
    <property type="match status" value="1"/>
</dbReference>
<evidence type="ECO:0000313" key="16">
    <source>
        <dbReference type="EMBL" id="PEN11164.1"/>
    </source>
</evidence>
<accession>A0A2A8CTV8</accession>